<dbReference type="GO" id="GO:0016020">
    <property type="term" value="C:membrane"/>
    <property type="evidence" value="ECO:0007669"/>
    <property type="project" value="UniProtKB-SubCell"/>
</dbReference>
<feature type="transmembrane region" description="Helical" evidence="5">
    <location>
        <begin position="116"/>
        <end position="136"/>
    </location>
</feature>
<name>A0A9X2RGL1_9PROT</name>
<feature type="transmembrane region" description="Helical" evidence="5">
    <location>
        <begin position="49"/>
        <end position="65"/>
    </location>
</feature>
<feature type="domain" description="TMEM205-like" evidence="6">
    <location>
        <begin position="10"/>
        <end position="97"/>
    </location>
</feature>
<dbReference type="AlphaFoldDB" id="A0A9X2RGL1"/>
<protein>
    <recommendedName>
        <fullName evidence="6">TMEM205-like domain-containing protein</fullName>
    </recommendedName>
</protein>
<comment type="subcellular location">
    <subcellularLocation>
        <location evidence="1">Membrane</location>
    </subcellularLocation>
</comment>
<keyword evidence="4 5" id="KW-0472">Membrane</keyword>
<evidence type="ECO:0000256" key="1">
    <source>
        <dbReference type="ARBA" id="ARBA00004370"/>
    </source>
</evidence>
<evidence type="ECO:0000259" key="6">
    <source>
        <dbReference type="Pfam" id="PF13664"/>
    </source>
</evidence>
<dbReference type="RefSeq" id="WP_256617824.1">
    <property type="nucleotide sequence ID" value="NZ_JANIBC010000001.1"/>
</dbReference>
<accession>A0A9X2RGL1</accession>
<comment type="caution">
    <text evidence="7">The sequence shown here is derived from an EMBL/GenBank/DDBJ whole genome shotgun (WGS) entry which is preliminary data.</text>
</comment>
<keyword evidence="2 5" id="KW-0812">Transmembrane</keyword>
<keyword evidence="3 5" id="KW-1133">Transmembrane helix</keyword>
<dbReference type="Pfam" id="PF13664">
    <property type="entry name" value="DUF4149"/>
    <property type="match status" value="1"/>
</dbReference>
<organism evidence="7 8">
    <name type="scientific">Parvularcula maris</name>
    <dbReference type="NCBI Taxonomy" id="2965077"/>
    <lineage>
        <taxon>Bacteria</taxon>
        <taxon>Pseudomonadati</taxon>
        <taxon>Pseudomonadota</taxon>
        <taxon>Alphaproteobacteria</taxon>
        <taxon>Parvularculales</taxon>
        <taxon>Parvularculaceae</taxon>
        <taxon>Parvularcula</taxon>
    </lineage>
</organism>
<dbReference type="InterPro" id="IPR025423">
    <property type="entry name" value="TMEM205-like"/>
</dbReference>
<dbReference type="Proteomes" id="UP001142610">
    <property type="component" value="Unassembled WGS sequence"/>
</dbReference>
<evidence type="ECO:0000313" key="8">
    <source>
        <dbReference type="Proteomes" id="UP001142610"/>
    </source>
</evidence>
<gene>
    <name evidence="7" type="ORF">NOG11_01335</name>
</gene>
<evidence type="ECO:0000256" key="5">
    <source>
        <dbReference type="SAM" id="Phobius"/>
    </source>
</evidence>
<evidence type="ECO:0000256" key="3">
    <source>
        <dbReference type="ARBA" id="ARBA00022989"/>
    </source>
</evidence>
<sequence>MLQEIARTFFAASIFGAILAFGGVVAPTVMKYLEGDEGANFLRRLVPRYYFFLVVTGLLGAFSSWEEPAQAFGMALIAATSLFVREVMLPKLFALRDRQMESDREASAKFVRMRRRLVVLAAAQFLVAGAVLATIAW</sequence>
<evidence type="ECO:0000313" key="7">
    <source>
        <dbReference type="EMBL" id="MCQ8184019.1"/>
    </source>
</evidence>
<dbReference type="EMBL" id="JANIBC010000001">
    <property type="protein sequence ID" value="MCQ8184019.1"/>
    <property type="molecule type" value="Genomic_DNA"/>
</dbReference>
<feature type="transmembrane region" description="Helical" evidence="5">
    <location>
        <begin position="6"/>
        <end position="29"/>
    </location>
</feature>
<proteinExistence type="predicted"/>
<reference evidence="7" key="1">
    <citation type="submission" date="2022-07" db="EMBL/GenBank/DDBJ databases">
        <title>Parvularcula maris sp. nov., an algicidal bacterium isolated from seawater.</title>
        <authorList>
            <person name="Li F."/>
        </authorList>
    </citation>
    <scope>NUCLEOTIDE SEQUENCE</scope>
    <source>
        <strain evidence="7">BGMRC 0090</strain>
    </source>
</reference>
<evidence type="ECO:0000256" key="4">
    <source>
        <dbReference type="ARBA" id="ARBA00023136"/>
    </source>
</evidence>
<evidence type="ECO:0000256" key="2">
    <source>
        <dbReference type="ARBA" id="ARBA00022692"/>
    </source>
</evidence>
<keyword evidence="8" id="KW-1185">Reference proteome</keyword>